<feature type="transmembrane region" description="Helical" evidence="1">
    <location>
        <begin position="27"/>
        <end position="46"/>
    </location>
</feature>
<dbReference type="AlphaFoldDB" id="A0A0A9A1T1"/>
<keyword evidence="1" id="KW-0472">Membrane</keyword>
<reference evidence="2" key="1">
    <citation type="submission" date="2014-09" db="EMBL/GenBank/DDBJ databases">
        <authorList>
            <person name="Magalhaes I.L.F."/>
            <person name="Oliveira U."/>
            <person name="Santos F.R."/>
            <person name="Vidigal T.H.D.A."/>
            <person name="Brescovit A.D."/>
            <person name="Santos A.J."/>
        </authorList>
    </citation>
    <scope>NUCLEOTIDE SEQUENCE</scope>
    <source>
        <tissue evidence="2">Shoot tissue taken approximately 20 cm above the soil surface</tissue>
    </source>
</reference>
<sequence length="50" mass="5939">MFKAKQSAFDFYNYFYKTINRINKHITNIYIICSTTLVVITFPGNLNKRS</sequence>
<keyword evidence="1" id="KW-0812">Transmembrane</keyword>
<evidence type="ECO:0000313" key="2">
    <source>
        <dbReference type="EMBL" id="JAD41002.1"/>
    </source>
</evidence>
<organism evidence="2">
    <name type="scientific">Arundo donax</name>
    <name type="common">Giant reed</name>
    <name type="synonym">Donax arundinaceus</name>
    <dbReference type="NCBI Taxonomy" id="35708"/>
    <lineage>
        <taxon>Eukaryota</taxon>
        <taxon>Viridiplantae</taxon>
        <taxon>Streptophyta</taxon>
        <taxon>Embryophyta</taxon>
        <taxon>Tracheophyta</taxon>
        <taxon>Spermatophyta</taxon>
        <taxon>Magnoliopsida</taxon>
        <taxon>Liliopsida</taxon>
        <taxon>Poales</taxon>
        <taxon>Poaceae</taxon>
        <taxon>PACMAD clade</taxon>
        <taxon>Arundinoideae</taxon>
        <taxon>Arundineae</taxon>
        <taxon>Arundo</taxon>
    </lineage>
</organism>
<name>A0A0A9A1T1_ARUDO</name>
<keyword evidence="1" id="KW-1133">Transmembrane helix</keyword>
<protein>
    <submittedName>
        <fullName evidence="2">Uncharacterized protein</fullName>
    </submittedName>
</protein>
<reference evidence="2" key="2">
    <citation type="journal article" date="2015" name="Data Brief">
        <title>Shoot transcriptome of the giant reed, Arundo donax.</title>
        <authorList>
            <person name="Barrero R.A."/>
            <person name="Guerrero F.D."/>
            <person name="Moolhuijzen P."/>
            <person name="Goolsby J.A."/>
            <person name="Tidwell J."/>
            <person name="Bellgard S.E."/>
            <person name="Bellgard M.I."/>
        </authorList>
    </citation>
    <scope>NUCLEOTIDE SEQUENCE</scope>
    <source>
        <tissue evidence="2">Shoot tissue taken approximately 20 cm above the soil surface</tissue>
    </source>
</reference>
<evidence type="ECO:0000256" key="1">
    <source>
        <dbReference type="SAM" id="Phobius"/>
    </source>
</evidence>
<dbReference type="EMBL" id="GBRH01256893">
    <property type="protein sequence ID" value="JAD41002.1"/>
    <property type="molecule type" value="Transcribed_RNA"/>
</dbReference>
<accession>A0A0A9A1T1</accession>
<proteinExistence type="predicted"/>